<reference evidence="1" key="1">
    <citation type="submission" date="2018-11" db="EMBL/GenBank/DDBJ databases">
        <authorList>
            <consortium name="Pathogen Informatics"/>
        </authorList>
    </citation>
    <scope>NUCLEOTIDE SEQUENCE</scope>
</reference>
<organism evidence="1 2">
    <name type="scientific">Protopolystoma xenopodis</name>
    <dbReference type="NCBI Taxonomy" id="117903"/>
    <lineage>
        <taxon>Eukaryota</taxon>
        <taxon>Metazoa</taxon>
        <taxon>Spiralia</taxon>
        <taxon>Lophotrochozoa</taxon>
        <taxon>Platyhelminthes</taxon>
        <taxon>Monogenea</taxon>
        <taxon>Polyopisthocotylea</taxon>
        <taxon>Polystomatidea</taxon>
        <taxon>Polystomatidae</taxon>
        <taxon>Protopolystoma</taxon>
    </lineage>
</organism>
<dbReference type="EMBL" id="CAAALY010251441">
    <property type="protein sequence ID" value="VEL36111.1"/>
    <property type="molecule type" value="Genomic_DNA"/>
</dbReference>
<comment type="caution">
    <text evidence="1">The sequence shown here is derived from an EMBL/GenBank/DDBJ whole genome shotgun (WGS) entry which is preliminary data.</text>
</comment>
<evidence type="ECO:0000313" key="1">
    <source>
        <dbReference type="EMBL" id="VEL36111.1"/>
    </source>
</evidence>
<name>A0A3S5ARQ3_9PLAT</name>
<dbReference type="OrthoDB" id="6234977at2759"/>
<proteinExistence type="predicted"/>
<sequence length="282" mass="30723">MPFTDLPGLRFLVASDLLQVSDTSSDLLIVVGCDEAPDWTSCRLTCCQAGLEHVFDSRPTSYAANDLFHFRHRTHKSNAESRILLDRSRERSPFALTARECAGPQPILLEVFDNHCRIGQSDSSSSLRSAFGLSHTWHILPGLLPGLASCQLSPHSSHISTSCIVYLLLIEIVSPQSGHPTFMRASHPSPSPGLSLIGGILAKATNCCSTEGFQSRFCESAMDSNRPLLLRLPESVVYGPNSTGSADAEPSFRHELIGEPNTWYACLACLVDVVRNVHIPVP</sequence>
<protein>
    <submittedName>
        <fullName evidence="1">Uncharacterized protein</fullName>
    </submittedName>
</protein>
<keyword evidence="2" id="KW-1185">Reference proteome</keyword>
<evidence type="ECO:0000313" key="2">
    <source>
        <dbReference type="Proteomes" id="UP000784294"/>
    </source>
</evidence>
<accession>A0A3S5ARQ3</accession>
<dbReference type="AlphaFoldDB" id="A0A3S5ARQ3"/>
<dbReference type="Proteomes" id="UP000784294">
    <property type="component" value="Unassembled WGS sequence"/>
</dbReference>
<gene>
    <name evidence="1" type="ORF">PXEA_LOCUS29551</name>
</gene>